<dbReference type="InterPro" id="IPR036465">
    <property type="entry name" value="vWFA_dom_sf"/>
</dbReference>
<dbReference type="GO" id="GO:0016887">
    <property type="term" value="F:ATP hydrolysis activity"/>
    <property type="evidence" value="ECO:0007669"/>
    <property type="project" value="InterPro"/>
</dbReference>
<dbReference type="Pfam" id="PF07728">
    <property type="entry name" value="AAA_5"/>
    <property type="match status" value="3"/>
</dbReference>
<dbReference type="FunFam" id="3.40.50.300:FF:000587">
    <property type="entry name" value="von Willebrand factor A domain containing 8"/>
    <property type="match status" value="1"/>
</dbReference>
<reference evidence="3" key="1">
    <citation type="journal article" date="2020" name="J. Eukaryot. Microbiol.">
        <title>De novo Sequencing, Assembly and Annotation of the Transcriptome for the Free-Living Testate Amoeba Arcella intermedia.</title>
        <authorList>
            <person name="Ribeiro G.M."/>
            <person name="Porfirio-Sousa A.L."/>
            <person name="Maurer-Alcala X.X."/>
            <person name="Katz L.A."/>
            <person name="Lahr D.J.G."/>
        </authorList>
    </citation>
    <scope>NUCLEOTIDE SEQUENCE</scope>
</reference>
<dbReference type="SMART" id="SM00382">
    <property type="entry name" value="AAA"/>
    <property type="match status" value="3"/>
</dbReference>
<evidence type="ECO:0000259" key="2">
    <source>
        <dbReference type="PROSITE" id="PS50234"/>
    </source>
</evidence>
<dbReference type="EMBL" id="GIBP01000080">
    <property type="protein sequence ID" value="NDV29049.1"/>
    <property type="molecule type" value="Transcribed_RNA"/>
</dbReference>
<accession>A0A6B2KWN9</accession>
<dbReference type="PANTHER" id="PTHR21610">
    <property type="entry name" value="VON WILLEBRAND FACTOR A DOMAIN-CONTAINING PROTEIN 8"/>
    <property type="match status" value="1"/>
</dbReference>
<feature type="compositionally biased region" description="Basic and acidic residues" evidence="1">
    <location>
        <begin position="966"/>
        <end position="979"/>
    </location>
</feature>
<dbReference type="InterPro" id="IPR011704">
    <property type="entry name" value="ATPase_dyneun-rel_AAA"/>
</dbReference>
<feature type="region of interest" description="Disordered" evidence="1">
    <location>
        <begin position="954"/>
        <end position="1009"/>
    </location>
</feature>
<proteinExistence type="predicted"/>
<feature type="compositionally biased region" description="Polar residues" evidence="1">
    <location>
        <begin position="954"/>
        <end position="963"/>
    </location>
</feature>
<dbReference type="GO" id="GO:0005737">
    <property type="term" value="C:cytoplasm"/>
    <property type="evidence" value="ECO:0007669"/>
    <property type="project" value="TreeGrafter"/>
</dbReference>
<feature type="compositionally biased region" description="Gly residues" evidence="1">
    <location>
        <begin position="985"/>
        <end position="1003"/>
    </location>
</feature>
<dbReference type="SUPFAM" id="SSF53300">
    <property type="entry name" value="vWA-like"/>
    <property type="match status" value="1"/>
</dbReference>
<evidence type="ECO:0000313" key="3">
    <source>
        <dbReference type="EMBL" id="NDV29051.1"/>
    </source>
</evidence>
<dbReference type="Gene3D" id="3.40.50.300">
    <property type="entry name" value="P-loop containing nucleotide triphosphate hydrolases"/>
    <property type="match status" value="3"/>
</dbReference>
<organism evidence="3">
    <name type="scientific">Arcella intermedia</name>
    <dbReference type="NCBI Taxonomy" id="1963864"/>
    <lineage>
        <taxon>Eukaryota</taxon>
        <taxon>Amoebozoa</taxon>
        <taxon>Tubulinea</taxon>
        <taxon>Elardia</taxon>
        <taxon>Arcellinida</taxon>
        <taxon>Sphaerothecina</taxon>
        <taxon>Arcellidae</taxon>
        <taxon>Arcella</taxon>
    </lineage>
</organism>
<sequence length="1323" mass="151680">MLFQSSTFLGHLQWMMQKDEIGQDMALLGPPGFVRRWLAFKYCQITQREYEYLSINRDVSEADLKLRREIRGNSLHFIEECAVKAALQGKILILDGLEKAEKNILPILNNLLENREMTLEDGRFIMNPTTFDALLQQKGYTPAQLHSLKIYRAHPHFRVIALTLPTPKYEGNPLDPPLRSRFQGRFVHDVLDDSLLHLPPESSHATKWLQVLQFARIIQKMDHLNQDKKADLVVPPPEFSTRGLLAAAEILRLFPQLRASSMINMIYPYQFINKKNFLKFDGLVQAALKKLKEGELKDDRVYEKCRVIVENGVRIVELVDNKGEVVKRVVPHGSLQYKFGDDSGFINTASSDALLTKMMISHTSGSDFCLIGKKGSGKSFILQKFASLLGYKSQTLLLYKDMNYRDLLQRRVTRENGDTAWENSNLIVAALEGDLGILDNIHRLHPNAIEKLSQLVIDRQVILPDGSRLVHYDHYQKLKEIYSEEELREHKVLPIHKHFRLVSIGNTPTDKSDYLTAETAGLFDFHEVSAPSPRETSQIVEQMCPKLPKGTLSKLTRFSELFNSTKEFQDSPFTMRQLLRSAKLAEFYHSHFNIGNLYKILTQMVLYEFMPRNSKLLLEQLLKNLDIKIEKITKTELLLTNLKKLNEDHSEHHWVPKIQFFQNPRHDEILEDMAMHFDLGEHLLLIGNQGTGKNKLVDRFLEIRNLPRRYIQLHRDTTVASLTSQASVVNGCIVWEDSPLVHAARDGHILVIDEADKAEMEVITVLKNLIDGEMVLMDNRRLLSAKLFNQYPPNSPNLIRIHPNFRLIVLANRPGYPFLGNNFFNECGELFSIHPVDNPDKESEFSLLKFYGPSVPDNYINILLTAFHHLREKHREGLLAYPYSTREIVNIVKHLQKYPGDDFIAVLQNVFSFDLTNDQVMKHIQDAFSKSGVKLPSWRDVPIAKEKLSLTISRNEFQTSNPKQAEAPKHGKVDPDNKPHVGGNTWAGGTGGRDTAGLGGKGGPYRLDAGHDVHQVSDEEKANVDKEIIKKAKEMASEGLHKRLAEIEMTAYEDKAYQNYYRNVEDSISELRNILENLKFKKSSRQWVRFQTTGDLDENRLVEGITGEKTIYKRRIHGDNAFNNFPDTKAQIRISFVMDISASMYRFNGYDKRLQRMLESAVMIMESFEGWEDKFLYNIVGHSGDDPEVQLVQLKQTPKNRMERLKVLQKMVAHSQYCWAGDTTLEATQRAIQNIVKEEADQYFVFVLSDANLDRYRIDPKAFASILSEHPEVNAFAILIASLWEGQAEKLLSKLPPGKGSTCMDPKQLPSLLFQFLSEILLK</sequence>
<dbReference type="GO" id="GO:0005524">
    <property type="term" value="F:ATP binding"/>
    <property type="evidence" value="ECO:0007669"/>
    <property type="project" value="InterPro"/>
</dbReference>
<dbReference type="PROSITE" id="PS50234">
    <property type="entry name" value="VWFA"/>
    <property type="match status" value="1"/>
</dbReference>
<protein>
    <recommendedName>
        <fullName evidence="2">VWFA domain-containing protein</fullName>
    </recommendedName>
</protein>
<name>A0A6B2KWN9_9EUKA</name>
<dbReference type="InterPro" id="IPR003593">
    <property type="entry name" value="AAA+_ATPase"/>
</dbReference>
<dbReference type="InterPro" id="IPR039891">
    <property type="entry name" value="VWA8"/>
</dbReference>
<feature type="domain" description="VWFA" evidence="2">
    <location>
        <begin position="1133"/>
        <end position="1320"/>
    </location>
</feature>
<dbReference type="InterPro" id="IPR002035">
    <property type="entry name" value="VWF_A"/>
</dbReference>
<dbReference type="SUPFAM" id="SSF52540">
    <property type="entry name" value="P-loop containing nucleoside triphosphate hydrolases"/>
    <property type="match status" value="3"/>
</dbReference>
<dbReference type="EMBL" id="GIBP01000082">
    <property type="protein sequence ID" value="NDV29051.1"/>
    <property type="molecule type" value="Transcribed_RNA"/>
</dbReference>
<evidence type="ECO:0000256" key="1">
    <source>
        <dbReference type="SAM" id="MobiDB-lite"/>
    </source>
</evidence>
<dbReference type="InterPro" id="IPR027417">
    <property type="entry name" value="P-loop_NTPase"/>
</dbReference>
<dbReference type="PANTHER" id="PTHR21610:SF9">
    <property type="entry name" value="VON WILLEBRAND FACTOR A DOMAIN-CONTAINING PROTEIN 8"/>
    <property type="match status" value="1"/>
</dbReference>